<evidence type="ECO:0000256" key="2">
    <source>
        <dbReference type="ARBA" id="ARBA00023125"/>
    </source>
</evidence>
<evidence type="ECO:0000313" key="10">
    <source>
        <dbReference type="Proteomes" id="UP000799291"/>
    </source>
</evidence>
<dbReference type="InterPro" id="IPR007526">
    <property type="entry name" value="SWIRM"/>
</dbReference>
<gene>
    <name evidence="9" type="ORF">K458DRAFT_418372</name>
</gene>
<organism evidence="9 10">
    <name type="scientific">Lentithecium fluviatile CBS 122367</name>
    <dbReference type="NCBI Taxonomy" id="1168545"/>
    <lineage>
        <taxon>Eukaryota</taxon>
        <taxon>Fungi</taxon>
        <taxon>Dikarya</taxon>
        <taxon>Ascomycota</taxon>
        <taxon>Pezizomycotina</taxon>
        <taxon>Dothideomycetes</taxon>
        <taxon>Pleosporomycetidae</taxon>
        <taxon>Pleosporales</taxon>
        <taxon>Massarineae</taxon>
        <taxon>Lentitheciaceae</taxon>
        <taxon>Lentithecium</taxon>
    </lineage>
</organism>
<feature type="compositionally biased region" description="Polar residues" evidence="5">
    <location>
        <begin position="1"/>
        <end position="11"/>
    </location>
</feature>
<evidence type="ECO:0000256" key="4">
    <source>
        <dbReference type="ARBA" id="ARBA00023242"/>
    </source>
</evidence>
<feature type="region of interest" description="Disordered" evidence="5">
    <location>
        <begin position="1"/>
        <end position="100"/>
    </location>
</feature>
<dbReference type="PANTHER" id="PTHR12802">
    <property type="entry name" value="SWI/SNF COMPLEX-RELATED"/>
    <property type="match status" value="1"/>
</dbReference>
<accession>A0A6G1J0M4</accession>
<dbReference type="AlphaFoldDB" id="A0A6G1J0M4"/>
<dbReference type="CDD" id="cd00167">
    <property type="entry name" value="SANT"/>
    <property type="match status" value="1"/>
</dbReference>
<dbReference type="SMART" id="SM00717">
    <property type="entry name" value="SANT"/>
    <property type="match status" value="1"/>
</dbReference>
<evidence type="ECO:0000256" key="1">
    <source>
        <dbReference type="ARBA" id="ARBA00023015"/>
    </source>
</evidence>
<sequence length="710" mass="77655">MADNATTTAASAQDLEGTPQAQHNDAGDQDVSMVEDLAVKDSSTTTPAPISDNPLDAPDGPRPEAEDADGQDDEEMGGVDDAKKEKDSAAADPEVQAKADLQSEARSHLVAQTYATIIPSYAAWFDMRYIDHRERKSLPEFFNGRNRSKTPAVYRDYRDFMINTYRLNPEEYLTVTACRRNLAGDVCAIMRVHAFLEQWGLINYQVDPQERPSNIQPASTSHFKLTVDTPRGLQAFQPAPASRITEGKPHAGTERAGSQQPTAKADTKSMIGRNIYEANGKELSAEPKDKAANGESASNGASGAVSMDQLEAQTRSPSRKVVCNTCGVDCSRVYYHYVKPTEQPGQPKVVGNTKYEICPRCLVEGHRPASFDQKDFVKVEQEAENAADLEDDWTDQEVLLLLEALEVGDDDWNAVADHVQTKTREQCVMKFLQLEIEDKYLESDVPQADAVGPSAKFLRDLDFLAEGRMPVYHGDNPILSVVSFMAGLAPANVTEVAVAAKRSVTQMKEDLEKQMAKIGTDKGKEKEKATESDIKNEDAMEVDAAQVAITGEAQDANPLATLPFALSAARASALASHEERHITRLVSGAVNLQLQKLELKMAHFNDFEKLLSAERRDLQRRRQQLFMDRLNFQRRVRALEDATKKISGNLGGQGLPGAMSPEDAVAALTEAIRMFGVGKGEEGVGVKRDSVDGGVQPIAEGGEGFGRIEV</sequence>
<feature type="domain" description="SANT" evidence="8">
    <location>
        <begin position="388"/>
        <end position="439"/>
    </location>
</feature>
<keyword evidence="3" id="KW-0804">Transcription</keyword>
<feature type="domain" description="SWIRM" evidence="7">
    <location>
        <begin position="116"/>
        <end position="213"/>
    </location>
</feature>
<evidence type="ECO:0000256" key="5">
    <source>
        <dbReference type="SAM" id="MobiDB-lite"/>
    </source>
</evidence>
<feature type="region of interest" description="Disordered" evidence="5">
    <location>
        <begin position="241"/>
        <end position="305"/>
    </location>
</feature>
<keyword evidence="2" id="KW-0238">DNA-binding</keyword>
<dbReference type="PROSITE" id="PS50090">
    <property type="entry name" value="MYB_LIKE"/>
    <property type="match status" value="1"/>
</dbReference>
<dbReference type="FunFam" id="1.10.10.10:FF:000020">
    <property type="entry name" value="SWI/SNF complex subunit SMARCC2 isoform c"/>
    <property type="match status" value="1"/>
</dbReference>
<dbReference type="PANTHER" id="PTHR12802:SF41">
    <property type="entry name" value="BRAHMA ASSOCIATED PROTEIN 155 KDA"/>
    <property type="match status" value="1"/>
</dbReference>
<keyword evidence="10" id="KW-1185">Reference proteome</keyword>
<evidence type="ECO:0000259" key="8">
    <source>
        <dbReference type="PROSITE" id="PS51293"/>
    </source>
</evidence>
<dbReference type="GO" id="GO:0045893">
    <property type="term" value="P:positive regulation of DNA-templated transcription"/>
    <property type="evidence" value="ECO:0007669"/>
    <property type="project" value="TreeGrafter"/>
</dbReference>
<evidence type="ECO:0000259" key="7">
    <source>
        <dbReference type="PROSITE" id="PS50934"/>
    </source>
</evidence>
<dbReference type="Gene3D" id="1.10.10.10">
    <property type="entry name" value="Winged helix-like DNA-binding domain superfamily/Winged helix DNA-binding domain"/>
    <property type="match status" value="1"/>
</dbReference>
<dbReference type="GO" id="GO:0016514">
    <property type="term" value="C:SWI/SNF complex"/>
    <property type="evidence" value="ECO:0007669"/>
    <property type="project" value="TreeGrafter"/>
</dbReference>
<name>A0A6G1J0M4_9PLEO</name>
<dbReference type="GO" id="GO:0042393">
    <property type="term" value="F:histone binding"/>
    <property type="evidence" value="ECO:0007669"/>
    <property type="project" value="TreeGrafter"/>
</dbReference>
<feature type="compositionally biased region" description="Basic and acidic residues" evidence="5">
    <location>
        <begin position="80"/>
        <end position="100"/>
    </location>
</feature>
<dbReference type="Pfam" id="PF00249">
    <property type="entry name" value="Myb_DNA-binding"/>
    <property type="match status" value="1"/>
</dbReference>
<keyword evidence="1" id="KW-0805">Transcription regulation</keyword>
<dbReference type="InterPro" id="IPR001005">
    <property type="entry name" value="SANT/Myb"/>
</dbReference>
<feature type="compositionally biased region" description="Acidic residues" evidence="5">
    <location>
        <begin position="66"/>
        <end position="78"/>
    </location>
</feature>
<dbReference type="Gene3D" id="1.10.10.60">
    <property type="entry name" value="Homeodomain-like"/>
    <property type="match status" value="1"/>
</dbReference>
<feature type="domain" description="Myb-like" evidence="6">
    <location>
        <begin position="393"/>
        <end position="435"/>
    </location>
</feature>
<dbReference type="GO" id="GO:0003677">
    <property type="term" value="F:DNA binding"/>
    <property type="evidence" value="ECO:0007669"/>
    <property type="project" value="UniProtKB-KW"/>
</dbReference>
<dbReference type="Proteomes" id="UP000799291">
    <property type="component" value="Unassembled WGS sequence"/>
</dbReference>
<dbReference type="EMBL" id="MU005582">
    <property type="protein sequence ID" value="KAF2684057.1"/>
    <property type="molecule type" value="Genomic_DNA"/>
</dbReference>
<keyword evidence="4" id="KW-0539">Nucleus</keyword>
<dbReference type="InterPro" id="IPR041984">
    <property type="entry name" value="Rsc8/Ssr1/Ssr2_ZZ"/>
</dbReference>
<dbReference type="InterPro" id="IPR009057">
    <property type="entry name" value="Homeodomain-like_sf"/>
</dbReference>
<evidence type="ECO:0000259" key="6">
    <source>
        <dbReference type="PROSITE" id="PS50090"/>
    </source>
</evidence>
<dbReference type="PROSITE" id="PS51293">
    <property type="entry name" value="SANT"/>
    <property type="match status" value="1"/>
</dbReference>
<dbReference type="InterPro" id="IPR032451">
    <property type="entry name" value="SMARCC_C"/>
</dbReference>
<dbReference type="FunFam" id="1.10.10.60:FF:000014">
    <property type="entry name" value="SWI/SNF complex subunit SMARCC2 isoform C"/>
    <property type="match status" value="1"/>
</dbReference>
<protein>
    <submittedName>
        <fullName evidence="9">SWIRM-domain-containing protein</fullName>
    </submittedName>
</protein>
<evidence type="ECO:0000313" key="9">
    <source>
        <dbReference type="EMBL" id="KAF2684057.1"/>
    </source>
</evidence>
<dbReference type="OrthoDB" id="118550at2759"/>
<dbReference type="PROSITE" id="PS50934">
    <property type="entry name" value="SWIRM"/>
    <property type="match status" value="1"/>
</dbReference>
<dbReference type="Pfam" id="PF16495">
    <property type="entry name" value="SWIRM-assoc_1"/>
    <property type="match status" value="1"/>
</dbReference>
<evidence type="ECO:0000256" key="3">
    <source>
        <dbReference type="ARBA" id="ARBA00023163"/>
    </source>
</evidence>
<dbReference type="CDD" id="cd02336">
    <property type="entry name" value="ZZ_RSC8"/>
    <property type="match status" value="1"/>
</dbReference>
<dbReference type="GO" id="GO:0006338">
    <property type="term" value="P:chromatin remodeling"/>
    <property type="evidence" value="ECO:0007669"/>
    <property type="project" value="UniProtKB-ARBA"/>
</dbReference>
<feature type="compositionally biased region" description="Low complexity" evidence="5">
    <location>
        <begin position="293"/>
        <end position="304"/>
    </location>
</feature>
<dbReference type="InterPro" id="IPR017884">
    <property type="entry name" value="SANT_dom"/>
</dbReference>
<dbReference type="InterPro" id="IPR036388">
    <property type="entry name" value="WH-like_DNA-bd_sf"/>
</dbReference>
<dbReference type="Pfam" id="PF04433">
    <property type="entry name" value="SWIRM"/>
    <property type="match status" value="1"/>
</dbReference>
<proteinExistence type="predicted"/>
<reference evidence="9" key="1">
    <citation type="journal article" date="2020" name="Stud. Mycol.">
        <title>101 Dothideomycetes genomes: a test case for predicting lifestyles and emergence of pathogens.</title>
        <authorList>
            <person name="Haridas S."/>
            <person name="Albert R."/>
            <person name="Binder M."/>
            <person name="Bloem J."/>
            <person name="Labutti K."/>
            <person name="Salamov A."/>
            <person name="Andreopoulos B."/>
            <person name="Baker S."/>
            <person name="Barry K."/>
            <person name="Bills G."/>
            <person name="Bluhm B."/>
            <person name="Cannon C."/>
            <person name="Castanera R."/>
            <person name="Culley D."/>
            <person name="Daum C."/>
            <person name="Ezra D."/>
            <person name="Gonzalez J."/>
            <person name="Henrissat B."/>
            <person name="Kuo A."/>
            <person name="Liang C."/>
            <person name="Lipzen A."/>
            <person name="Lutzoni F."/>
            <person name="Magnuson J."/>
            <person name="Mondo S."/>
            <person name="Nolan M."/>
            <person name="Ohm R."/>
            <person name="Pangilinan J."/>
            <person name="Park H.-J."/>
            <person name="Ramirez L."/>
            <person name="Alfaro M."/>
            <person name="Sun H."/>
            <person name="Tritt A."/>
            <person name="Yoshinaga Y."/>
            <person name="Zwiers L.-H."/>
            <person name="Turgeon B."/>
            <person name="Goodwin S."/>
            <person name="Spatafora J."/>
            <person name="Crous P."/>
            <person name="Grigoriev I."/>
        </authorList>
    </citation>
    <scope>NUCLEOTIDE SEQUENCE</scope>
    <source>
        <strain evidence="9">CBS 122367</strain>
    </source>
</reference>
<feature type="compositionally biased region" description="Basic and acidic residues" evidence="5">
    <location>
        <begin position="279"/>
        <end position="292"/>
    </location>
</feature>
<dbReference type="SUPFAM" id="SSF46689">
    <property type="entry name" value="Homeodomain-like"/>
    <property type="match status" value="2"/>
</dbReference>